<dbReference type="EMBL" id="QKRB01000062">
    <property type="protein sequence ID" value="PZD92971.1"/>
    <property type="molecule type" value="Genomic_DNA"/>
</dbReference>
<feature type="transmembrane region" description="Helical" evidence="7">
    <location>
        <begin position="112"/>
        <end position="133"/>
    </location>
</feature>
<comment type="subcellular location">
    <subcellularLocation>
        <location evidence="1">Cell membrane</location>
        <topology evidence="1">Multi-pass membrane protein</topology>
    </subcellularLocation>
</comment>
<sequence>MTMLRSALAAAFIALIAAGQRPALGRKDLLAIMPMALFYPFLFFSFQTFGLVYTTSSEAGIIHATVPIFTMLLAASFLKEKSTWLQKLFTLLTVTGIVSIFVLKGVQFEAASLSGILLILLSALSSAAYSVLARRLTQRLPLLQLTFYMSLTGCIAFNLMAVARHAAGGTIHQYVEPFTHPAYLGALLYLGVMSSLVSSLLSHYALSIMTASRMSVFNNLSTIITIIAGAVILGEELRAYHYTGAALVITGVIGASLSREKAVRETHSSR</sequence>
<gene>
    <name evidence="9" type="ORF">DNH61_25570</name>
</gene>
<dbReference type="Gene3D" id="1.10.3730.20">
    <property type="match status" value="1"/>
</dbReference>
<feature type="transmembrane region" description="Helical" evidence="7">
    <location>
        <begin position="49"/>
        <end position="76"/>
    </location>
</feature>
<comment type="similarity">
    <text evidence="2">Belongs to the EamA transporter family.</text>
</comment>
<evidence type="ECO:0000256" key="3">
    <source>
        <dbReference type="ARBA" id="ARBA00022475"/>
    </source>
</evidence>
<feature type="domain" description="EamA" evidence="8">
    <location>
        <begin position="114"/>
        <end position="255"/>
    </location>
</feature>
<dbReference type="PANTHER" id="PTHR32322">
    <property type="entry name" value="INNER MEMBRANE TRANSPORTER"/>
    <property type="match status" value="1"/>
</dbReference>
<dbReference type="InterPro" id="IPR050638">
    <property type="entry name" value="AA-Vitamin_Transporters"/>
</dbReference>
<dbReference type="InterPro" id="IPR000620">
    <property type="entry name" value="EamA_dom"/>
</dbReference>
<evidence type="ECO:0000259" key="8">
    <source>
        <dbReference type="Pfam" id="PF00892"/>
    </source>
</evidence>
<keyword evidence="6 7" id="KW-0472">Membrane</keyword>
<feature type="transmembrane region" description="Helical" evidence="7">
    <location>
        <begin position="183"/>
        <end position="204"/>
    </location>
</feature>
<protein>
    <submittedName>
        <fullName evidence="9">EamA family transporter</fullName>
    </submittedName>
</protein>
<keyword evidence="5 7" id="KW-1133">Transmembrane helix</keyword>
<dbReference type="SUPFAM" id="SSF103481">
    <property type="entry name" value="Multidrug resistance efflux transporter EmrE"/>
    <property type="match status" value="2"/>
</dbReference>
<evidence type="ECO:0000313" key="9">
    <source>
        <dbReference type="EMBL" id="PZD92971.1"/>
    </source>
</evidence>
<dbReference type="GO" id="GO:0005886">
    <property type="term" value="C:plasma membrane"/>
    <property type="evidence" value="ECO:0007669"/>
    <property type="project" value="UniProtKB-SubCell"/>
</dbReference>
<dbReference type="AlphaFoldDB" id="A0A2W1LMG3"/>
<keyword evidence="4 7" id="KW-0812">Transmembrane</keyword>
<dbReference type="InterPro" id="IPR037185">
    <property type="entry name" value="EmrE-like"/>
</dbReference>
<dbReference type="OrthoDB" id="1682095at2"/>
<keyword evidence="3" id="KW-1003">Cell membrane</keyword>
<proteinExistence type="inferred from homology"/>
<accession>A0A2W1LMG3</accession>
<feature type="transmembrane region" description="Helical" evidence="7">
    <location>
        <begin position="239"/>
        <end position="257"/>
    </location>
</feature>
<evidence type="ECO:0000313" key="10">
    <source>
        <dbReference type="Proteomes" id="UP000249522"/>
    </source>
</evidence>
<evidence type="ECO:0000256" key="7">
    <source>
        <dbReference type="SAM" id="Phobius"/>
    </source>
</evidence>
<dbReference type="Proteomes" id="UP000249522">
    <property type="component" value="Unassembled WGS sequence"/>
</dbReference>
<evidence type="ECO:0000256" key="4">
    <source>
        <dbReference type="ARBA" id="ARBA00022692"/>
    </source>
</evidence>
<evidence type="ECO:0000256" key="2">
    <source>
        <dbReference type="ARBA" id="ARBA00007362"/>
    </source>
</evidence>
<evidence type="ECO:0000256" key="5">
    <source>
        <dbReference type="ARBA" id="ARBA00022989"/>
    </source>
</evidence>
<feature type="transmembrane region" description="Helical" evidence="7">
    <location>
        <begin position="88"/>
        <end position="106"/>
    </location>
</feature>
<feature type="domain" description="EamA" evidence="8">
    <location>
        <begin position="1"/>
        <end position="101"/>
    </location>
</feature>
<feature type="transmembrane region" description="Helical" evidence="7">
    <location>
        <begin position="216"/>
        <end position="233"/>
    </location>
</feature>
<dbReference type="Pfam" id="PF00892">
    <property type="entry name" value="EamA"/>
    <property type="match status" value="2"/>
</dbReference>
<evidence type="ECO:0000256" key="6">
    <source>
        <dbReference type="ARBA" id="ARBA00023136"/>
    </source>
</evidence>
<dbReference type="PANTHER" id="PTHR32322:SF18">
    <property type="entry name" value="S-ADENOSYLMETHIONINE_S-ADENOSYLHOMOCYSTEINE TRANSPORTER"/>
    <property type="match status" value="1"/>
</dbReference>
<organism evidence="9 10">
    <name type="scientific">Paenibacillus sambharensis</name>
    <dbReference type="NCBI Taxonomy" id="1803190"/>
    <lineage>
        <taxon>Bacteria</taxon>
        <taxon>Bacillati</taxon>
        <taxon>Bacillota</taxon>
        <taxon>Bacilli</taxon>
        <taxon>Bacillales</taxon>
        <taxon>Paenibacillaceae</taxon>
        <taxon>Paenibacillus</taxon>
    </lineage>
</organism>
<feature type="transmembrane region" description="Helical" evidence="7">
    <location>
        <begin position="145"/>
        <end position="163"/>
    </location>
</feature>
<reference evidence="9 10" key="1">
    <citation type="submission" date="2018-06" db="EMBL/GenBank/DDBJ databases">
        <title>Paenibacillus imtechensis sp. nov.</title>
        <authorList>
            <person name="Pinnaka A.K."/>
            <person name="Singh H."/>
            <person name="Kaur M."/>
        </authorList>
    </citation>
    <scope>NUCLEOTIDE SEQUENCE [LARGE SCALE GENOMIC DNA]</scope>
    <source>
        <strain evidence="9 10">SMB1</strain>
    </source>
</reference>
<evidence type="ECO:0000256" key="1">
    <source>
        <dbReference type="ARBA" id="ARBA00004651"/>
    </source>
</evidence>
<comment type="caution">
    <text evidence="9">The sequence shown here is derived from an EMBL/GenBank/DDBJ whole genome shotgun (WGS) entry which is preliminary data.</text>
</comment>
<name>A0A2W1LMG3_9BACL</name>
<keyword evidence="10" id="KW-1185">Reference proteome</keyword>